<evidence type="ECO:0000313" key="1">
    <source>
        <dbReference type="EMBL" id="MFC4655724.1"/>
    </source>
</evidence>
<name>A0ABV9JNI6_9GAMM</name>
<protein>
    <submittedName>
        <fullName evidence="1">Uncharacterized protein</fullName>
    </submittedName>
</protein>
<comment type="caution">
    <text evidence="1">The sequence shown here is derived from an EMBL/GenBank/DDBJ whole genome shotgun (WGS) entry which is preliminary data.</text>
</comment>
<accession>A0ABV9JNI6</accession>
<organism evidence="1 2">
    <name type="scientific">Rheinheimera marina</name>
    <dbReference type="NCBI Taxonomy" id="1774958"/>
    <lineage>
        <taxon>Bacteria</taxon>
        <taxon>Pseudomonadati</taxon>
        <taxon>Pseudomonadota</taxon>
        <taxon>Gammaproteobacteria</taxon>
        <taxon>Chromatiales</taxon>
        <taxon>Chromatiaceae</taxon>
        <taxon>Rheinheimera</taxon>
    </lineage>
</organism>
<reference evidence="2" key="1">
    <citation type="journal article" date="2019" name="Int. J. Syst. Evol. Microbiol.">
        <title>The Global Catalogue of Microorganisms (GCM) 10K type strain sequencing project: providing services to taxonomists for standard genome sequencing and annotation.</title>
        <authorList>
            <consortium name="The Broad Institute Genomics Platform"/>
            <consortium name="The Broad Institute Genome Sequencing Center for Infectious Disease"/>
            <person name="Wu L."/>
            <person name="Ma J."/>
        </authorList>
    </citation>
    <scope>NUCLEOTIDE SEQUENCE [LARGE SCALE GENOMIC DNA]</scope>
    <source>
        <strain evidence="2">DT28</strain>
    </source>
</reference>
<sequence length="115" mass="13230">MKQLRKQLTAWGTFWREREQPKGFSSTSPTASVIEQAKTGIWATTNQYNGHSLSSRLQTPLWVQLIDEMTEQLSQEQCRVLNKRYIKGGVLTNSEKLVLLYAEISLQEKIFLALN</sequence>
<dbReference type="RefSeq" id="WP_377334212.1">
    <property type="nucleotide sequence ID" value="NZ_JBHSGB010000010.1"/>
</dbReference>
<evidence type="ECO:0000313" key="2">
    <source>
        <dbReference type="Proteomes" id="UP001595962"/>
    </source>
</evidence>
<gene>
    <name evidence="1" type="ORF">ACFO3I_11965</name>
</gene>
<keyword evidence="2" id="KW-1185">Reference proteome</keyword>
<proteinExistence type="predicted"/>
<dbReference type="EMBL" id="JBHSGB010000010">
    <property type="protein sequence ID" value="MFC4655724.1"/>
    <property type="molecule type" value="Genomic_DNA"/>
</dbReference>
<dbReference type="Proteomes" id="UP001595962">
    <property type="component" value="Unassembled WGS sequence"/>
</dbReference>